<dbReference type="EnsemblPlants" id="OMERI07G13020.1">
    <property type="protein sequence ID" value="OMERI07G13020.1"/>
    <property type="gene ID" value="OMERI07G13020"/>
</dbReference>
<reference evidence="2" key="1">
    <citation type="submission" date="2015-04" db="UniProtKB">
        <authorList>
            <consortium name="EnsemblPlants"/>
        </authorList>
    </citation>
    <scope>IDENTIFICATION</scope>
</reference>
<feature type="compositionally biased region" description="Low complexity" evidence="1">
    <location>
        <begin position="34"/>
        <end position="46"/>
    </location>
</feature>
<protein>
    <submittedName>
        <fullName evidence="2">Uncharacterized protein</fullName>
    </submittedName>
</protein>
<organism evidence="2">
    <name type="scientific">Oryza meridionalis</name>
    <dbReference type="NCBI Taxonomy" id="40149"/>
    <lineage>
        <taxon>Eukaryota</taxon>
        <taxon>Viridiplantae</taxon>
        <taxon>Streptophyta</taxon>
        <taxon>Embryophyta</taxon>
        <taxon>Tracheophyta</taxon>
        <taxon>Spermatophyta</taxon>
        <taxon>Magnoliopsida</taxon>
        <taxon>Liliopsida</taxon>
        <taxon>Poales</taxon>
        <taxon>Poaceae</taxon>
        <taxon>BOP clade</taxon>
        <taxon>Oryzoideae</taxon>
        <taxon>Oryzeae</taxon>
        <taxon>Oryzinae</taxon>
        <taxon>Oryza</taxon>
    </lineage>
</organism>
<feature type="region of interest" description="Disordered" evidence="1">
    <location>
        <begin position="25"/>
        <end position="46"/>
    </location>
</feature>
<name>A0A0E0EC01_9ORYZ</name>
<proteinExistence type="predicted"/>
<reference evidence="2" key="2">
    <citation type="submission" date="2018-05" db="EMBL/GenBank/DDBJ databases">
        <title>OmerRS3 (Oryza meridionalis Reference Sequence Version 3).</title>
        <authorList>
            <person name="Zhang J."/>
            <person name="Kudrna D."/>
            <person name="Lee S."/>
            <person name="Talag J."/>
            <person name="Welchert J."/>
            <person name="Wing R.A."/>
        </authorList>
    </citation>
    <scope>NUCLEOTIDE SEQUENCE [LARGE SCALE GENOMIC DNA]</scope>
    <source>
        <strain evidence="2">cv. OR44</strain>
    </source>
</reference>
<sequence>MEGATKWINAGANCCSDGDGLIWHEGGTTPTRDSGGAAASSQQEESISANAHLLPCRHHLDLNVEVRALCCQPPSTNAALATDVTVVLMKIAATSQG</sequence>
<dbReference type="HOGENOM" id="CLU_2350161_0_0_1"/>
<accession>A0A0E0EC01</accession>
<evidence type="ECO:0000256" key="1">
    <source>
        <dbReference type="SAM" id="MobiDB-lite"/>
    </source>
</evidence>
<dbReference type="Gramene" id="OMERI07G13020.1">
    <property type="protein sequence ID" value="OMERI07G13020.1"/>
    <property type="gene ID" value="OMERI07G13020"/>
</dbReference>
<evidence type="ECO:0000313" key="2">
    <source>
        <dbReference type="EnsemblPlants" id="OMERI07G13020.1"/>
    </source>
</evidence>
<dbReference type="Proteomes" id="UP000008021">
    <property type="component" value="Chromosome 7"/>
</dbReference>
<keyword evidence="3" id="KW-1185">Reference proteome</keyword>
<dbReference type="AlphaFoldDB" id="A0A0E0EC01"/>
<evidence type="ECO:0000313" key="3">
    <source>
        <dbReference type="Proteomes" id="UP000008021"/>
    </source>
</evidence>